<geneLocation type="plasmid" evidence="1">
    <name>p16005813C</name>
</geneLocation>
<evidence type="ECO:0008006" key="2">
    <source>
        <dbReference type="Google" id="ProtNLM"/>
    </source>
</evidence>
<organism evidence="1">
    <name type="scientific">Leclercia adecarboxylata</name>
    <dbReference type="NCBI Taxonomy" id="83655"/>
    <lineage>
        <taxon>Bacteria</taxon>
        <taxon>Pseudomonadati</taxon>
        <taxon>Pseudomonadota</taxon>
        <taxon>Gammaproteobacteria</taxon>
        <taxon>Enterobacterales</taxon>
        <taxon>Enterobacteriaceae</taxon>
        <taxon>Leclercia</taxon>
    </lineage>
</organism>
<dbReference type="AlphaFoldDB" id="A0A5B8KHM5"/>
<keyword evidence="1" id="KW-0614">Plasmid</keyword>
<evidence type="ECO:0000313" key="1">
    <source>
        <dbReference type="EMBL" id="QDY98042.1"/>
    </source>
</evidence>
<accession>A0A5B8KHM5</accession>
<protein>
    <recommendedName>
        <fullName evidence="2">KorC</fullName>
    </recommendedName>
</protein>
<sequence length="93" mass="10672">MALTPEQISRRQQLVATGTFNADTLLPGEEWTRPNIADVRHVLSLITLNDIQLADRLYVRERTVRKWRKGETRMVFTTWCCLCQVAGLGSLLE</sequence>
<proteinExistence type="predicted"/>
<dbReference type="RefSeq" id="WP_172693730.1">
    <property type="nucleotide sequence ID" value="NZ_JAFEMP010000019.1"/>
</dbReference>
<name>A0A5B8KHM5_9ENTR</name>
<reference evidence="1" key="1">
    <citation type="submission" date="2018-10" db="EMBL/GenBank/DDBJ databases">
        <authorList>
            <person name="Zhou D."/>
            <person name="Yin Z."/>
            <person name="Feng J."/>
        </authorList>
    </citation>
    <scope>NUCLEOTIDE SEQUENCE</scope>
    <source>
        <strain evidence="1">16005813</strain>
        <plasmid evidence="1">p16005813C</plasmid>
    </source>
</reference>
<dbReference type="EMBL" id="MK036885">
    <property type="protein sequence ID" value="QDY98042.1"/>
    <property type="molecule type" value="Genomic_DNA"/>
</dbReference>